<dbReference type="EMBL" id="GL732590">
    <property type="protein sequence ID" value="EFX73518.1"/>
    <property type="molecule type" value="Genomic_DNA"/>
</dbReference>
<dbReference type="EMBL" id="GL735138">
    <property type="protein sequence ID" value="EFX61031.1"/>
    <property type="molecule type" value="Genomic_DNA"/>
</dbReference>
<dbReference type="OrthoDB" id="6629909at2759"/>
<sequence>MKSRQERRRRRDYVEYLNHLYDSTLESSDGDEEAVESVAVELQSAESVEVNIVIRIFTKIAEIDSTVAAVESDICISSEEDPEDSSSVSSLEDSTVSSLEDRTVSSLEDSTETASVDDDRCPETVDGVPVCDDQHPLAADLRGWKTKFHVPHIQVGELLGILRKHHPEFPKSTKTLMGTPRLKVVIRSVNPGIYYHFGIEKRVVVYLDFPGNLNS</sequence>
<evidence type="ECO:0000313" key="2">
    <source>
        <dbReference type="EMBL" id="EFX61031.1"/>
    </source>
</evidence>
<feature type="compositionally biased region" description="Polar residues" evidence="1">
    <location>
        <begin position="104"/>
        <end position="114"/>
    </location>
</feature>
<dbReference type="KEGG" id="dpx:DAPPUDRAFT_109732"/>
<accession>E9H412</accession>
<evidence type="ECO:0000256" key="1">
    <source>
        <dbReference type="SAM" id="MobiDB-lite"/>
    </source>
</evidence>
<protein>
    <submittedName>
        <fullName evidence="3">Uncharacterized protein</fullName>
    </submittedName>
</protein>
<dbReference type="Proteomes" id="UP000000305">
    <property type="component" value="Unassembled WGS sequence"/>
</dbReference>
<proteinExistence type="predicted"/>
<reference evidence="3 4" key="1">
    <citation type="journal article" date="2011" name="Science">
        <title>The ecoresponsive genome of Daphnia pulex.</title>
        <authorList>
            <person name="Colbourne J.K."/>
            <person name="Pfrender M.E."/>
            <person name="Gilbert D."/>
            <person name="Thomas W.K."/>
            <person name="Tucker A."/>
            <person name="Oakley T.H."/>
            <person name="Tokishita S."/>
            <person name="Aerts A."/>
            <person name="Arnold G.J."/>
            <person name="Basu M.K."/>
            <person name="Bauer D.J."/>
            <person name="Caceres C.E."/>
            <person name="Carmel L."/>
            <person name="Casola C."/>
            <person name="Choi J.H."/>
            <person name="Detter J.C."/>
            <person name="Dong Q."/>
            <person name="Dusheyko S."/>
            <person name="Eads B.D."/>
            <person name="Frohlich T."/>
            <person name="Geiler-Samerotte K.A."/>
            <person name="Gerlach D."/>
            <person name="Hatcher P."/>
            <person name="Jogdeo S."/>
            <person name="Krijgsveld J."/>
            <person name="Kriventseva E.V."/>
            <person name="Kultz D."/>
            <person name="Laforsch C."/>
            <person name="Lindquist E."/>
            <person name="Lopez J."/>
            <person name="Manak J.R."/>
            <person name="Muller J."/>
            <person name="Pangilinan J."/>
            <person name="Patwardhan R.P."/>
            <person name="Pitluck S."/>
            <person name="Pritham E.J."/>
            <person name="Rechtsteiner A."/>
            <person name="Rho M."/>
            <person name="Rogozin I.B."/>
            <person name="Sakarya O."/>
            <person name="Salamov A."/>
            <person name="Schaack S."/>
            <person name="Shapiro H."/>
            <person name="Shiga Y."/>
            <person name="Skalitzky C."/>
            <person name="Smith Z."/>
            <person name="Souvorov A."/>
            <person name="Sung W."/>
            <person name="Tang Z."/>
            <person name="Tsuchiya D."/>
            <person name="Tu H."/>
            <person name="Vos H."/>
            <person name="Wang M."/>
            <person name="Wolf Y.I."/>
            <person name="Yamagata H."/>
            <person name="Yamada T."/>
            <person name="Ye Y."/>
            <person name="Shaw J.R."/>
            <person name="Andrews J."/>
            <person name="Crease T.J."/>
            <person name="Tang H."/>
            <person name="Lucas S.M."/>
            <person name="Robertson H.M."/>
            <person name="Bork P."/>
            <person name="Koonin E.V."/>
            <person name="Zdobnov E.M."/>
            <person name="Grigoriev I.V."/>
            <person name="Lynch M."/>
            <person name="Boore J.L."/>
        </authorList>
    </citation>
    <scope>NUCLEOTIDE SEQUENCE [LARGE SCALE GENOMIC DNA]</scope>
</reference>
<dbReference type="AlphaFoldDB" id="E9H412"/>
<organism evidence="3 4">
    <name type="scientific">Daphnia pulex</name>
    <name type="common">Water flea</name>
    <dbReference type="NCBI Taxonomy" id="6669"/>
    <lineage>
        <taxon>Eukaryota</taxon>
        <taxon>Metazoa</taxon>
        <taxon>Ecdysozoa</taxon>
        <taxon>Arthropoda</taxon>
        <taxon>Crustacea</taxon>
        <taxon>Branchiopoda</taxon>
        <taxon>Diplostraca</taxon>
        <taxon>Cladocera</taxon>
        <taxon>Anomopoda</taxon>
        <taxon>Daphniidae</taxon>
        <taxon>Daphnia</taxon>
    </lineage>
</organism>
<name>E9H412_DAPPU</name>
<evidence type="ECO:0000313" key="3">
    <source>
        <dbReference type="EMBL" id="EFX73518.1"/>
    </source>
</evidence>
<feature type="compositionally biased region" description="Low complexity" evidence="1">
    <location>
        <begin position="85"/>
        <end position="98"/>
    </location>
</feature>
<gene>
    <name evidence="3" type="ORF">DAPPUDRAFT_109732</name>
    <name evidence="2" type="ORF">DAPPUDRAFT_122611</name>
</gene>
<keyword evidence="4" id="KW-1185">Reference proteome</keyword>
<feature type="region of interest" description="Disordered" evidence="1">
    <location>
        <begin position="78"/>
        <end position="123"/>
    </location>
</feature>
<dbReference type="HOGENOM" id="CLU_1284457_0_0_1"/>
<evidence type="ECO:0000313" key="4">
    <source>
        <dbReference type="Proteomes" id="UP000000305"/>
    </source>
</evidence>
<dbReference type="KEGG" id="dpx:DAPPUDRAFT_122611"/>